<evidence type="ECO:0000313" key="8">
    <source>
        <dbReference type="EMBL" id="KAF1957137.1"/>
    </source>
</evidence>
<dbReference type="PANTHER" id="PTHR33048">
    <property type="entry name" value="PTH11-LIKE INTEGRAL MEMBRANE PROTEIN (AFU_ORTHOLOGUE AFUA_5G11245)"/>
    <property type="match status" value="1"/>
</dbReference>
<proteinExistence type="inferred from homology"/>
<evidence type="ECO:0000256" key="1">
    <source>
        <dbReference type="ARBA" id="ARBA00004141"/>
    </source>
</evidence>
<dbReference type="Proteomes" id="UP000800035">
    <property type="component" value="Unassembled WGS sequence"/>
</dbReference>
<dbReference type="EMBL" id="ML976990">
    <property type="protein sequence ID" value="KAF1957137.1"/>
    <property type="molecule type" value="Genomic_DNA"/>
</dbReference>
<evidence type="ECO:0000256" key="6">
    <source>
        <dbReference type="SAM" id="Phobius"/>
    </source>
</evidence>
<sequence>MNAQGRKLLVTVLLFLVLTWIPVSLRVYTRRILLRKWGNDDSAMIVALHLFTVFCALQGTAAVYGTGQHRWEITDDDARIAYLCTYLCELFHVLANCTLKIALGIFYLRFAVHRWHIFIIQISSFWNYHPASENCLSKLATTSLTYALGAANAFADWMFGILPIFIIRALQFEPKTKVMVAAVLSFAAIGSTATLIRMKDVNSLANDNDWLFATSEFAIWSTVEPGIGITAASINQRAEKSPAQQRAKKQS</sequence>
<evidence type="ECO:0000256" key="2">
    <source>
        <dbReference type="ARBA" id="ARBA00022692"/>
    </source>
</evidence>
<evidence type="ECO:0000256" key="3">
    <source>
        <dbReference type="ARBA" id="ARBA00022989"/>
    </source>
</evidence>
<organism evidence="8 9">
    <name type="scientific">Byssothecium circinans</name>
    <dbReference type="NCBI Taxonomy" id="147558"/>
    <lineage>
        <taxon>Eukaryota</taxon>
        <taxon>Fungi</taxon>
        <taxon>Dikarya</taxon>
        <taxon>Ascomycota</taxon>
        <taxon>Pezizomycotina</taxon>
        <taxon>Dothideomycetes</taxon>
        <taxon>Pleosporomycetidae</taxon>
        <taxon>Pleosporales</taxon>
        <taxon>Massarineae</taxon>
        <taxon>Massarinaceae</taxon>
        <taxon>Byssothecium</taxon>
    </lineage>
</organism>
<evidence type="ECO:0000256" key="4">
    <source>
        <dbReference type="ARBA" id="ARBA00023136"/>
    </source>
</evidence>
<name>A0A6A5U7N0_9PLEO</name>
<feature type="domain" description="Rhodopsin" evidence="7">
    <location>
        <begin position="25"/>
        <end position="117"/>
    </location>
</feature>
<dbReference type="AlphaFoldDB" id="A0A6A5U7N0"/>
<dbReference type="Pfam" id="PF20684">
    <property type="entry name" value="Fung_rhodopsin"/>
    <property type="match status" value="2"/>
</dbReference>
<feature type="transmembrane region" description="Helical" evidence="6">
    <location>
        <begin position="178"/>
        <end position="196"/>
    </location>
</feature>
<evidence type="ECO:0000259" key="7">
    <source>
        <dbReference type="Pfam" id="PF20684"/>
    </source>
</evidence>
<keyword evidence="9" id="KW-1185">Reference proteome</keyword>
<accession>A0A6A5U7N0</accession>
<dbReference type="InterPro" id="IPR052337">
    <property type="entry name" value="SAT4-like"/>
</dbReference>
<feature type="transmembrane region" description="Helical" evidence="6">
    <location>
        <begin position="146"/>
        <end position="166"/>
    </location>
</feature>
<feature type="domain" description="Rhodopsin" evidence="7">
    <location>
        <begin position="122"/>
        <end position="234"/>
    </location>
</feature>
<comment type="similarity">
    <text evidence="5">Belongs to the SAT4 family.</text>
</comment>
<feature type="transmembrane region" description="Helical" evidence="6">
    <location>
        <begin position="42"/>
        <end position="65"/>
    </location>
</feature>
<dbReference type="GO" id="GO:0016020">
    <property type="term" value="C:membrane"/>
    <property type="evidence" value="ECO:0007669"/>
    <property type="project" value="UniProtKB-SubCell"/>
</dbReference>
<keyword evidence="4 6" id="KW-0472">Membrane</keyword>
<gene>
    <name evidence="8" type="ORF">CC80DRAFT_547854</name>
</gene>
<keyword evidence="3 6" id="KW-1133">Transmembrane helix</keyword>
<dbReference type="OrthoDB" id="3923077at2759"/>
<feature type="transmembrane region" description="Helical" evidence="6">
    <location>
        <begin position="86"/>
        <end position="108"/>
    </location>
</feature>
<evidence type="ECO:0000256" key="5">
    <source>
        <dbReference type="ARBA" id="ARBA00038359"/>
    </source>
</evidence>
<dbReference type="PANTHER" id="PTHR33048:SF96">
    <property type="entry name" value="INTEGRAL MEMBRANE PROTEIN"/>
    <property type="match status" value="1"/>
</dbReference>
<protein>
    <recommendedName>
        <fullName evidence="7">Rhodopsin domain-containing protein</fullName>
    </recommendedName>
</protein>
<reference evidence="8" key="1">
    <citation type="journal article" date="2020" name="Stud. Mycol.">
        <title>101 Dothideomycetes genomes: a test case for predicting lifestyles and emergence of pathogens.</title>
        <authorList>
            <person name="Haridas S."/>
            <person name="Albert R."/>
            <person name="Binder M."/>
            <person name="Bloem J."/>
            <person name="Labutti K."/>
            <person name="Salamov A."/>
            <person name="Andreopoulos B."/>
            <person name="Baker S."/>
            <person name="Barry K."/>
            <person name="Bills G."/>
            <person name="Bluhm B."/>
            <person name="Cannon C."/>
            <person name="Castanera R."/>
            <person name="Culley D."/>
            <person name="Daum C."/>
            <person name="Ezra D."/>
            <person name="Gonzalez J."/>
            <person name="Henrissat B."/>
            <person name="Kuo A."/>
            <person name="Liang C."/>
            <person name="Lipzen A."/>
            <person name="Lutzoni F."/>
            <person name="Magnuson J."/>
            <person name="Mondo S."/>
            <person name="Nolan M."/>
            <person name="Ohm R."/>
            <person name="Pangilinan J."/>
            <person name="Park H.-J."/>
            <person name="Ramirez L."/>
            <person name="Alfaro M."/>
            <person name="Sun H."/>
            <person name="Tritt A."/>
            <person name="Yoshinaga Y."/>
            <person name="Zwiers L.-H."/>
            <person name="Turgeon B."/>
            <person name="Goodwin S."/>
            <person name="Spatafora J."/>
            <person name="Crous P."/>
            <person name="Grigoriev I."/>
        </authorList>
    </citation>
    <scope>NUCLEOTIDE SEQUENCE</scope>
    <source>
        <strain evidence="8">CBS 675.92</strain>
    </source>
</reference>
<evidence type="ECO:0000313" key="9">
    <source>
        <dbReference type="Proteomes" id="UP000800035"/>
    </source>
</evidence>
<comment type="subcellular location">
    <subcellularLocation>
        <location evidence="1">Membrane</location>
        <topology evidence="1">Multi-pass membrane protein</topology>
    </subcellularLocation>
</comment>
<dbReference type="InterPro" id="IPR049326">
    <property type="entry name" value="Rhodopsin_dom_fungi"/>
</dbReference>
<keyword evidence="2 6" id="KW-0812">Transmembrane</keyword>